<proteinExistence type="predicted"/>
<evidence type="ECO:0000259" key="1">
    <source>
        <dbReference type="Pfam" id="PF24035"/>
    </source>
</evidence>
<dbReference type="InterPro" id="IPR055768">
    <property type="entry name" value="DUF7344"/>
</dbReference>
<dbReference type="SUPFAM" id="SSF46785">
    <property type="entry name" value="Winged helix' DNA-binding domain"/>
    <property type="match status" value="1"/>
</dbReference>
<dbReference type="AlphaFoldDB" id="A0ABD6AXT3"/>
<comment type="caution">
    <text evidence="2">The sequence shown here is derived from an EMBL/GenBank/DDBJ whole genome shotgun (WGS) entry which is preliminary data.</text>
</comment>
<dbReference type="Gene3D" id="1.10.10.10">
    <property type="entry name" value="Winged helix-like DNA-binding domain superfamily/Winged helix DNA-binding domain"/>
    <property type="match status" value="1"/>
</dbReference>
<protein>
    <recommendedName>
        <fullName evidence="1">DUF7344 domain-containing protein</fullName>
    </recommendedName>
</protein>
<dbReference type="Proteomes" id="UP001597187">
    <property type="component" value="Unassembled WGS sequence"/>
</dbReference>
<feature type="domain" description="DUF7344" evidence="1">
    <location>
        <begin position="18"/>
        <end position="88"/>
    </location>
</feature>
<reference evidence="2 3" key="1">
    <citation type="journal article" date="2019" name="Int. J. Syst. Evol. Microbiol.">
        <title>The Global Catalogue of Microorganisms (GCM) 10K type strain sequencing project: providing services to taxonomists for standard genome sequencing and annotation.</title>
        <authorList>
            <consortium name="The Broad Institute Genomics Platform"/>
            <consortium name="The Broad Institute Genome Sequencing Center for Infectious Disease"/>
            <person name="Wu L."/>
            <person name="Ma J."/>
        </authorList>
    </citation>
    <scope>NUCLEOTIDE SEQUENCE [LARGE SCALE GENOMIC DNA]</scope>
    <source>
        <strain evidence="2 3">CGMCC 1.12563</strain>
    </source>
</reference>
<keyword evidence="3" id="KW-1185">Reference proteome</keyword>
<gene>
    <name evidence="2" type="ORF">ACFSBT_15625</name>
</gene>
<dbReference type="Pfam" id="PF24035">
    <property type="entry name" value="DUF7344"/>
    <property type="match status" value="1"/>
</dbReference>
<dbReference type="RefSeq" id="WP_250874651.1">
    <property type="nucleotide sequence ID" value="NZ_JALXFV010000008.1"/>
</dbReference>
<name>A0ABD6AXT3_9EURY</name>
<accession>A0ABD6AXT3</accession>
<sequence>MLSQSTEQSQSSDLDETFALLSDHYRRATVAWLCEADGPVAVEELAAGIGPTVDAGERRVVSSLTHNHLPRLADAGAVEYHRDTGVVRTTADTERLAELLGAVAG</sequence>
<evidence type="ECO:0000313" key="2">
    <source>
        <dbReference type="EMBL" id="MFD1514710.1"/>
    </source>
</evidence>
<dbReference type="InterPro" id="IPR036388">
    <property type="entry name" value="WH-like_DNA-bd_sf"/>
</dbReference>
<evidence type="ECO:0000313" key="3">
    <source>
        <dbReference type="Proteomes" id="UP001597187"/>
    </source>
</evidence>
<organism evidence="2 3">
    <name type="scientific">Halomarina rubra</name>
    <dbReference type="NCBI Taxonomy" id="2071873"/>
    <lineage>
        <taxon>Archaea</taxon>
        <taxon>Methanobacteriati</taxon>
        <taxon>Methanobacteriota</taxon>
        <taxon>Stenosarchaea group</taxon>
        <taxon>Halobacteria</taxon>
        <taxon>Halobacteriales</taxon>
        <taxon>Natronomonadaceae</taxon>
        <taxon>Halomarina</taxon>
    </lineage>
</organism>
<dbReference type="EMBL" id="JBHUDC010000008">
    <property type="protein sequence ID" value="MFD1514710.1"/>
    <property type="molecule type" value="Genomic_DNA"/>
</dbReference>
<dbReference type="InterPro" id="IPR036390">
    <property type="entry name" value="WH_DNA-bd_sf"/>
</dbReference>